<dbReference type="InterPro" id="IPR036662">
    <property type="entry name" value="PTS_EIIA_man-typ_sf"/>
</dbReference>
<dbReference type="CDD" id="cd00006">
    <property type="entry name" value="PTS_IIA_man"/>
    <property type="match status" value="1"/>
</dbReference>
<dbReference type="InterPro" id="IPR051471">
    <property type="entry name" value="Bacterial_PTS_sugar_comp"/>
</dbReference>
<dbReference type="KEGG" id="bcir:C2I06_04300"/>
<dbReference type="InterPro" id="IPR033887">
    <property type="entry name" value="PTS_IIA_man"/>
</dbReference>
<evidence type="ECO:0000256" key="5">
    <source>
        <dbReference type="ARBA" id="ARBA00022679"/>
    </source>
</evidence>
<gene>
    <name evidence="8" type="ORF">CHH57_00010</name>
</gene>
<accession>A0A268FIT6</accession>
<keyword evidence="6" id="KW-0598">Phosphotransferase system</keyword>
<keyword evidence="3" id="KW-0963">Cytoplasm</keyword>
<keyword evidence="5" id="KW-0808">Transferase</keyword>
<dbReference type="PANTHER" id="PTHR33799">
    <property type="entry name" value="PTS PERMEASE-RELATED-RELATED"/>
    <property type="match status" value="1"/>
</dbReference>
<evidence type="ECO:0000256" key="1">
    <source>
        <dbReference type="ARBA" id="ARBA00004496"/>
    </source>
</evidence>
<dbReference type="SUPFAM" id="SSF53062">
    <property type="entry name" value="PTS system fructose IIA component-like"/>
    <property type="match status" value="1"/>
</dbReference>
<dbReference type="RefSeq" id="WP_095328284.1">
    <property type="nucleotide sequence ID" value="NZ_CP026031.1"/>
</dbReference>
<evidence type="ECO:0000256" key="7">
    <source>
        <dbReference type="ARBA" id="ARBA00022777"/>
    </source>
</evidence>
<organism evidence="8 9">
    <name type="scientific">Niallia circulans</name>
    <name type="common">Bacillus circulans</name>
    <dbReference type="NCBI Taxonomy" id="1397"/>
    <lineage>
        <taxon>Bacteria</taxon>
        <taxon>Bacillati</taxon>
        <taxon>Bacillota</taxon>
        <taxon>Bacilli</taxon>
        <taxon>Bacillales</taxon>
        <taxon>Bacillaceae</taxon>
        <taxon>Niallia</taxon>
    </lineage>
</organism>
<dbReference type="EMBL" id="NPBQ01000001">
    <property type="protein sequence ID" value="PAD85292.1"/>
    <property type="molecule type" value="Genomic_DNA"/>
</dbReference>
<comment type="subcellular location">
    <subcellularLocation>
        <location evidence="1">Cytoplasm</location>
    </subcellularLocation>
</comment>
<dbReference type="AlphaFoldDB" id="A0A268FIT6"/>
<evidence type="ECO:0000256" key="6">
    <source>
        <dbReference type="ARBA" id="ARBA00022683"/>
    </source>
</evidence>
<dbReference type="Gene3D" id="3.40.50.510">
    <property type="entry name" value="Phosphotransferase system, mannose-type IIA component"/>
    <property type="match status" value="1"/>
</dbReference>
<dbReference type="Pfam" id="PF03610">
    <property type="entry name" value="EIIA-man"/>
    <property type="match status" value="1"/>
</dbReference>
<dbReference type="GO" id="GO:0005737">
    <property type="term" value="C:cytoplasm"/>
    <property type="evidence" value="ECO:0007669"/>
    <property type="project" value="UniProtKB-SubCell"/>
</dbReference>
<dbReference type="PROSITE" id="PS51096">
    <property type="entry name" value="PTS_EIIA_TYPE_4"/>
    <property type="match status" value="1"/>
</dbReference>
<reference evidence="8 9" key="1">
    <citation type="submission" date="2017-07" db="EMBL/GenBank/DDBJ databases">
        <title>Isolation and whole genome analysis of endospore-forming bacteria from heroin.</title>
        <authorList>
            <person name="Kalinowski J."/>
            <person name="Ahrens B."/>
            <person name="Al-Dilaimi A."/>
            <person name="Winkler A."/>
            <person name="Wibberg D."/>
            <person name="Schleenbecker U."/>
            <person name="Ruckert C."/>
            <person name="Wolfel R."/>
            <person name="Grass G."/>
        </authorList>
    </citation>
    <scope>NUCLEOTIDE SEQUENCE [LARGE SCALE GENOMIC DNA]</scope>
    <source>
        <strain evidence="8 9">7521-2</strain>
    </source>
</reference>
<keyword evidence="7" id="KW-0418">Kinase</keyword>
<dbReference type="GO" id="GO:0016301">
    <property type="term" value="F:kinase activity"/>
    <property type="evidence" value="ECO:0007669"/>
    <property type="project" value="UniProtKB-KW"/>
</dbReference>
<dbReference type="PANTHER" id="PTHR33799:SF1">
    <property type="entry name" value="PTS SYSTEM MANNOSE-SPECIFIC EIIAB COMPONENT-RELATED"/>
    <property type="match status" value="1"/>
</dbReference>
<evidence type="ECO:0000256" key="2">
    <source>
        <dbReference type="ARBA" id="ARBA00022448"/>
    </source>
</evidence>
<proteinExistence type="predicted"/>
<dbReference type="GO" id="GO:0016020">
    <property type="term" value="C:membrane"/>
    <property type="evidence" value="ECO:0007669"/>
    <property type="project" value="InterPro"/>
</dbReference>
<evidence type="ECO:0000313" key="9">
    <source>
        <dbReference type="Proteomes" id="UP000216961"/>
    </source>
</evidence>
<dbReference type="InterPro" id="IPR004701">
    <property type="entry name" value="PTS_EIIA_man-typ"/>
</dbReference>
<dbReference type="Proteomes" id="UP000216961">
    <property type="component" value="Unassembled WGS sequence"/>
</dbReference>
<sequence>MKNIVILSHQGVASGLKRSAQMIVGEFNPLITIELTEMGVETFTNEVQQFLQNEVIDKQKEYLAFVDLKGGTPYNQIVKETLRLNLADKVRIISGVNLPLILEAFYFEEDDLTILEKKGKRAIEFCQLEMNVSNLDE</sequence>
<evidence type="ECO:0000256" key="4">
    <source>
        <dbReference type="ARBA" id="ARBA00022597"/>
    </source>
</evidence>
<keyword evidence="2" id="KW-0813">Transport</keyword>
<evidence type="ECO:0000313" key="8">
    <source>
        <dbReference type="EMBL" id="PAD85292.1"/>
    </source>
</evidence>
<evidence type="ECO:0000256" key="3">
    <source>
        <dbReference type="ARBA" id="ARBA00022490"/>
    </source>
</evidence>
<name>A0A268FIT6_NIACI</name>
<keyword evidence="4" id="KW-0762">Sugar transport</keyword>
<dbReference type="GO" id="GO:0009401">
    <property type="term" value="P:phosphoenolpyruvate-dependent sugar phosphotransferase system"/>
    <property type="evidence" value="ECO:0007669"/>
    <property type="project" value="UniProtKB-KW"/>
</dbReference>
<comment type="caution">
    <text evidence="8">The sequence shown here is derived from an EMBL/GenBank/DDBJ whole genome shotgun (WGS) entry which is preliminary data.</text>
</comment>
<protein>
    <submittedName>
        <fullName evidence="8">Uncharacterized protein</fullName>
    </submittedName>
</protein>